<dbReference type="Pfam" id="PF10186">
    <property type="entry name" value="ATG14"/>
    <property type="match status" value="1"/>
</dbReference>
<evidence type="ECO:0000313" key="7">
    <source>
        <dbReference type="Proteomes" id="UP000758603"/>
    </source>
</evidence>
<feature type="compositionally biased region" description="Polar residues" evidence="5">
    <location>
        <begin position="65"/>
        <end position="75"/>
    </location>
</feature>
<evidence type="ECO:0000313" key="6">
    <source>
        <dbReference type="EMBL" id="KAH6657820.1"/>
    </source>
</evidence>
<dbReference type="EMBL" id="JAGPXC010000002">
    <property type="protein sequence ID" value="KAH6657820.1"/>
    <property type="molecule type" value="Genomic_DNA"/>
</dbReference>
<dbReference type="OrthoDB" id="16772at2759"/>
<evidence type="ECO:0000256" key="1">
    <source>
        <dbReference type="ARBA" id="ARBA00009574"/>
    </source>
</evidence>
<dbReference type="GeneID" id="70128530"/>
<feature type="region of interest" description="Disordered" evidence="5">
    <location>
        <begin position="65"/>
        <end position="85"/>
    </location>
</feature>
<dbReference type="PANTHER" id="PTHR15157">
    <property type="entry name" value="UV RADIATION RESISTANCE-ASSOCIATED GENE PROTEIN"/>
    <property type="match status" value="1"/>
</dbReference>
<accession>A0A9P8URT6</accession>
<dbReference type="GO" id="GO:0032991">
    <property type="term" value="C:protein-containing complex"/>
    <property type="evidence" value="ECO:0007669"/>
    <property type="project" value="UniProtKB-ARBA"/>
</dbReference>
<keyword evidence="3 4" id="KW-0175">Coiled coil</keyword>
<dbReference type="GO" id="GO:0005768">
    <property type="term" value="C:endosome"/>
    <property type="evidence" value="ECO:0007669"/>
    <property type="project" value="TreeGrafter"/>
</dbReference>
<dbReference type="GO" id="GO:0000149">
    <property type="term" value="F:SNARE binding"/>
    <property type="evidence" value="ECO:0007669"/>
    <property type="project" value="TreeGrafter"/>
</dbReference>
<dbReference type="GO" id="GO:0035493">
    <property type="term" value="P:SNARE complex assembly"/>
    <property type="evidence" value="ECO:0007669"/>
    <property type="project" value="TreeGrafter"/>
</dbReference>
<dbReference type="PANTHER" id="PTHR15157:SF13">
    <property type="entry name" value="AUTOPHAGY-RELATED PROTEIN 14"/>
    <property type="match status" value="1"/>
</dbReference>
<name>A0A9P8URT6_9PEZI</name>
<protein>
    <recommendedName>
        <fullName evidence="2">Autophagy-related protein 14</fullName>
    </recommendedName>
</protein>
<keyword evidence="7" id="KW-1185">Reference proteome</keyword>
<evidence type="ECO:0000256" key="5">
    <source>
        <dbReference type="SAM" id="MobiDB-lite"/>
    </source>
</evidence>
<reference evidence="6" key="1">
    <citation type="journal article" date="2021" name="Nat. Commun.">
        <title>Genetic determinants of endophytism in the Arabidopsis root mycobiome.</title>
        <authorList>
            <person name="Mesny F."/>
            <person name="Miyauchi S."/>
            <person name="Thiergart T."/>
            <person name="Pickel B."/>
            <person name="Atanasova L."/>
            <person name="Karlsson M."/>
            <person name="Huettel B."/>
            <person name="Barry K.W."/>
            <person name="Haridas S."/>
            <person name="Chen C."/>
            <person name="Bauer D."/>
            <person name="Andreopoulos W."/>
            <person name="Pangilinan J."/>
            <person name="LaButti K."/>
            <person name="Riley R."/>
            <person name="Lipzen A."/>
            <person name="Clum A."/>
            <person name="Drula E."/>
            <person name="Henrissat B."/>
            <person name="Kohler A."/>
            <person name="Grigoriev I.V."/>
            <person name="Martin F.M."/>
            <person name="Hacquard S."/>
        </authorList>
    </citation>
    <scope>NUCLEOTIDE SEQUENCE</scope>
    <source>
        <strain evidence="6">MPI-SDFR-AT-0073</strain>
    </source>
</reference>
<dbReference type="RefSeq" id="XP_045962054.1">
    <property type="nucleotide sequence ID" value="XM_046099638.1"/>
</dbReference>
<dbReference type="AlphaFoldDB" id="A0A9P8URT6"/>
<dbReference type="GO" id="GO:0000323">
    <property type="term" value="C:lytic vacuole"/>
    <property type="evidence" value="ECO:0007669"/>
    <property type="project" value="TreeGrafter"/>
</dbReference>
<dbReference type="InterPro" id="IPR018791">
    <property type="entry name" value="UV_resistance/autophagy_Atg14"/>
</dbReference>
<feature type="region of interest" description="Disordered" evidence="5">
    <location>
        <begin position="366"/>
        <end position="386"/>
    </location>
</feature>
<proteinExistence type="inferred from homology"/>
<sequence length="525" mass="58423">MESRTRDMVCEICQRGHHPQRLPFFCAMDARNALYEGRFANARVMIEMDELEQRVSSLLGNSASETVASGSSQSRALVENRASDERKAKARTEQIIAAAEKLQQEIDDAKREIEERKATIALRKADLATASQGVAARRNRELEETRTTSRKIKYHWDREHEATAQYRAALCTEVAKLYRLQRVKRSNPNRYEYKIGGLEVVDLHHLNSTSPEHISASLGHIAHLLWLSSHYLAVRLPAEITLPHNDYPRATIFSLASSYHHGQVGFPGASPLPIDALDRQYGHVPHPRPLFLDKPLSSFSKDESNNYTAFLEGICLLAYNIVWLCRTQGIPVGDNSNSFDDFMYMGRNLWSLLIGSSLQRSQPVQPLIGANAPSPTRTGNTPGLAENDDLTKAAPKMGRWSHGAAHTSLSRADGQEFTKAFKLPNPIKLADKLKARLAQDAPIPEWEMVEDDEFAPNDLNDGVLVGNTPQSRATAPRFGNESYMSVHTVRSHGSGDARTSLAAINGVAGQEKERSSNGWTKVKPR</sequence>
<evidence type="ECO:0000256" key="4">
    <source>
        <dbReference type="SAM" id="Coils"/>
    </source>
</evidence>
<evidence type="ECO:0000256" key="2">
    <source>
        <dbReference type="ARBA" id="ARBA00013807"/>
    </source>
</evidence>
<feature type="coiled-coil region" evidence="4">
    <location>
        <begin position="85"/>
        <end position="119"/>
    </location>
</feature>
<dbReference type="Proteomes" id="UP000758603">
    <property type="component" value="Unassembled WGS sequence"/>
</dbReference>
<comment type="caution">
    <text evidence="6">The sequence shown here is derived from an EMBL/GenBank/DDBJ whole genome shotgun (WGS) entry which is preliminary data.</text>
</comment>
<gene>
    <name evidence="6" type="ORF">BKA67DRAFT_533009</name>
</gene>
<organism evidence="6 7">
    <name type="scientific">Truncatella angustata</name>
    <dbReference type="NCBI Taxonomy" id="152316"/>
    <lineage>
        <taxon>Eukaryota</taxon>
        <taxon>Fungi</taxon>
        <taxon>Dikarya</taxon>
        <taxon>Ascomycota</taxon>
        <taxon>Pezizomycotina</taxon>
        <taxon>Sordariomycetes</taxon>
        <taxon>Xylariomycetidae</taxon>
        <taxon>Amphisphaeriales</taxon>
        <taxon>Sporocadaceae</taxon>
        <taxon>Truncatella</taxon>
    </lineage>
</organism>
<evidence type="ECO:0000256" key="3">
    <source>
        <dbReference type="ARBA" id="ARBA00023054"/>
    </source>
</evidence>
<comment type="similarity">
    <text evidence="1">Belongs to the ATG14 family.</text>
</comment>